<dbReference type="SUPFAM" id="SSF160059">
    <property type="entry name" value="PriA/YqbF domain"/>
    <property type="match status" value="1"/>
</dbReference>
<comment type="caution">
    <text evidence="2">The sequence shown here is derived from an EMBL/GenBank/DDBJ whole genome shotgun (WGS) entry which is preliminary data.</text>
</comment>
<dbReference type="Proteomes" id="UP000190023">
    <property type="component" value="Unassembled WGS sequence"/>
</dbReference>
<organism evidence="2 3">
    <name type="scientific">[Haemophilus] felis</name>
    <dbReference type="NCBI Taxonomy" id="123822"/>
    <lineage>
        <taxon>Bacteria</taxon>
        <taxon>Pseudomonadati</taxon>
        <taxon>Pseudomonadota</taxon>
        <taxon>Gammaproteobacteria</taxon>
        <taxon>Pasteurellales</taxon>
        <taxon>Pasteurellaceae</taxon>
    </lineage>
</organism>
<feature type="region of interest" description="Disordered" evidence="1">
    <location>
        <begin position="1"/>
        <end position="23"/>
    </location>
</feature>
<name>A0A1T0BAC6_9PAST</name>
<dbReference type="AlphaFoldDB" id="A0A1T0BAC6"/>
<evidence type="ECO:0000256" key="1">
    <source>
        <dbReference type="SAM" id="MobiDB-lite"/>
    </source>
</evidence>
<evidence type="ECO:0000313" key="3">
    <source>
        <dbReference type="Proteomes" id="UP000190023"/>
    </source>
</evidence>
<evidence type="ECO:0008006" key="4">
    <source>
        <dbReference type="Google" id="ProtNLM"/>
    </source>
</evidence>
<proteinExistence type="predicted"/>
<protein>
    <recommendedName>
        <fullName evidence="4">Mu-like prophage FluMu N-terminal domain-containing protein</fullName>
    </recommendedName>
</protein>
<dbReference type="OrthoDB" id="5686580at2"/>
<reference evidence="2 3" key="1">
    <citation type="submission" date="2017-02" db="EMBL/GenBank/DDBJ databases">
        <title>Draft genome sequence of Haemophilus felis CCUG 31170 type strain.</title>
        <authorList>
            <person name="Engstrom-Jakobsson H."/>
            <person name="Salva-Serra F."/>
            <person name="Thorell K."/>
            <person name="Gonzales-Siles L."/>
            <person name="Karlsson R."/>
            <person name="Boulund F."/>
            <person name="Engstrand L."/>
            <person name="Kristiansson E."/>
            <person name="Moore E."/>
        </authorList>
    </citation>
    <scope>NUCLEOTIDE SEQUENCE [LARGE SCALE GENOMIC DNA]</scope>
    <source>
        <strain evidence="2 3">CCUG 31170</strain>
    </source>
</reference>
<dbReference type="STRING" id="123822.B0188_01500"/>
<gene>
    <name evidence="2" type="ORF">B0188_01500</name>
</gene>
<keyword evidence="3" id="KW-1185">Reference proteome</keyword>
<accession>A0A1T0BAC6</accession>
<dbReference type="EMBL" id="MUYB01000005">
    <property type="protein sequence ID" value="OOS07087.1"/>
    <property type="molecule type" value="Genomic_DNA"/>
</dbReference>
<sequence>MAKEKDVVEAQERVEAQENEPVKQEAEAKLDVIHPVAFDIRLMSHHPHDSYGRCGYRFNKNDAMRIPADELTGEQISRLFDDPYLEIIPVTEE</sequence>
<evidence type="ECO:0000313" key="2">
    <source>
        <dbReference type="EMBL" id="OOS07087.1"/>
    </source>
</evidence>